<dbReference type="RefSeq" id="WP_329782094.1">
    <property type="nucleotide sequence ID" value="NZ_JAYJJR010000051.1"/>
</dbReference>
<protein>
    <submittedName>
        <fullName evidence="3">SHOCT domain-containing protein</fullName>
    </submittedName>
</protein>
<evidence type="ECO:0000313" key="4">
    <source>
        <dbReference type="Proteomes" id="UP001299596"/>
    </source>
</evidence>
<evidence type="ECO:0000313" key="3">
    <source>
        <dbReference type="EMBL" id="MEB3024207.1"/>
    </source>
</evidence>
<name>A0ABU5XR27_9MYCO</name>
<feature type="domain" description="SHOCT" evidence="2">
    <location>
        <begin position="89"/>
        <end position="113"/>
    </location>
</feature>
<reference evidence="3 4" key="1">
    <citation type="submission" date="2023-12" db="EMBL/GenBank/DDBJ databases">
        <title>Description of new species of Mycobacterium terrae complex isolated from sewage at the Sao Paulo Zoological Park Foundation in Brazil.</title>
        <authorList>
            <person name="Romagnoli C.L."/>
            <person name="Conceicao E.C."/>
            <person name="Machado E."/>
            <person name="Barreto L.B.P.F."/>
            <person name="Sharma A."/>
            <person name="Silva N.M."/>
            <person name="Marques L.E."/>
            <person name="Juliana M.A."/>
            <person name="Lourenco M.C.S."/>
            <person name="Digiampietri L.A."/>
            <person name="Suffys P.N."/>
            <person name="Viana-Niero C."/>
        </authorList>
    </citation>
    <scope>NUCLEOTIDE SEQUENCE [LARGE SCALE GENOMIC DNA]</scope>
    <source>
        <strain evidence="3 4">MYC098</strain>
    </source>
</reference>
<keyword evidence="4" id="KW-1185">Reference proteome</keyword>
<dbReference type="Pfam" id="PF09851">
    <property type="entry name" value="SHOCT"/>
    <property type="match status" value="1"/>
</dbReference>
<dbReference type="EMBL" id="JAYJJR010000051">
    <property type="protein sequence ID" value="MEB3024207.1"/>
    <property type="molecule type" value="Genomic_DNA"/>
</dbReference>
<sequence>ATPSALREITLVAAQSGTVAAATGATEIPFAEMAMAGMAGRGMTATAGGPGPGLRPPMTTQPNPAAPPKPAEESRVAPEPVTGVEILAELRGLAELRDAGVLTTEEFDKQRERVIADFIDE</sequence>
<dbReference type="InterPro" id="IPR018649">
    <property type="entry name" value="SHOCT"/>
</dbReference>
<gene>
    <name evidence="3" type="ORF">K6T79_24635</name>
</gene>
<feature type="region of interest" description="Disordered" evidence="1">
    <location>
        <begin position="42"/>
        <end position="78"/>
    </location>
</feature>
<comment type="caution">
    <text evidence="3">The sequence shown here is derived from an EMBL/GenBank/DDBJ whole genome shotgun (WGS) entry which is preliminary data.</text>
</comment>
<proteinExistence type="predicted"/>
<organism evidence="3 4">
    <name type="scientific">[Mycobacterium] crassicus</name>
    <dbReference type="NCBI Taxonomy" id="2872309"/>
    <lineage>
        <taxon>Bacteria</taxon>
        <taxon>Bacillati</taxon>
        <taxon>Actinomycetota</taxon>
        <taxon>Actinomycetes</taxon>
        <taxon>Mycobacteriales</taxon>
        <taxon>Mycobacteriaceae</taxon>
        <taxon>Mycolicibacter</taxon>
    </lineage>
</organism>
<evidence type="ECO:0000259" key="2">
    <source>
        <dbReference type="Pfam" id="PF09851"/>
    </source>
</evidence>
<dbReference type="Proteomes" id="UP001299596">
    <property type="component" value="Unassembled WGS sequence"/>
</dbReference>
<evidence type="ECO:0000256" key="1">
    <source>
        <dbReference type="SAM" id="MobiDB-lite"/>
    </source>
</evidence>
<accession>A0ABU5XR27</accession>
<feature type="non-terminal residue" evidence="3">
    <location>
        <position position="1"/>
    </location>
</feature>